<feature type="compositionally biased region" description="Low complexity" evidence="2">
    <location>
        <begin position="1052"/>
        <end position="1062"/>
    </location>
</feature>
<dbReference type="SUPFAM" id="SSF48726">
    <property type="entry name" value="Immunoglobulin"/>
    <property type="match status" value="5"/>
</dbReference>
<feature type="region of interest" description="Disordered" evidence="2">
    <location>
        <begin position="811"/>
        <end position="838"/>
    </location>
</feature>
<dbReference type="InterPro" id="IPR003599">
    <property type="entry name" value="Ig_sub"/>
</dbReference>
<dbReference type="InterPro" id="IPR007110">
    <property type="entry name" value="Ig-like_dom"/>
</dbReference>
<dbReference type="EMBL" id="OB661324">
    <property type="protein sequence ID" value="CAD7227961.1"/>
    <property type="molecule type" value="Genomic_DNA"/>
</dbReference>
<feature type="region of interest" description="Disordered" evidence="2">
    <location>
        <begin position="980"/>
        <end position="1100"/>
    </location>
</feature>
<accession>A0A7R8WAG3</accession>
<feature type="region of interest" description="Disordered" evidence="2">
    <location>
        <begin position="902"/>
        <end position="964"/>
    </location>
</feature>
<name>A0A7R8WAG3_9CRUS</name>
<feature type="compositionally biased region" description="Polar residues" evidence="2">
    <location>
        <begin position="815"/>
        <end position="831"/>
    </location>
</feature>
<feature type="compositionally biased region" description="Polar residues" evidence="2">
    <location>
        <begin position="1004"/>
        <end position="1020"/>
    </location>
</feature>
<feature type="domain" description="Ig-like" evidence="4">
    <location>
        <begin position="555"/>
        <end position="655"/>
    </location>
</feature>
<dbReference type="GO" id="GO:0070593">
    <property type="term" value="P:dendrite self-avoidance"/>
    <property type="evidence" value="ECO:0007669"/>
    <property type="project" value="TreeGrafter"/>
</dbReference>
<keyword evidence="3" id="KW-0472">Membrane</keyword>
<sequence length="1100" mass="122552">MVDPTPPVSVALKFPVSGSDPTIKERTNITDERTGWTGNTYATTLSLKNAQYLDVGFITCSHEDNESEKAQTYLFVDDPTHLLLPMDPKPVIVSQYNSVLIPCRPTSEDVSVVLNKDSTPLDLDFADISFDPTEGFLIRSAVFEKHHGLFTCFATHPSGSKESKTFVLMVKVGGITLDPPKIDASNAEFVVLGQSLRLSCFADVERHVVPHMAWEWPNKNAENEGRIDLSPLTEDTSFPSRRTLRMNLTVRAVTEQDEGRYTCRIGDSTGNMQSDAVYMNDFHRGKYKIDTSDKRTILIVYNIKLEDFGEYLLVGQVGDKQEQLTVIMQVDSAPVLTLSGQSDDDYYSINQQYTFRCAVEAYPEPNITWRYRKCSEPYLCSSSFVEILEPGYNGETVHPITNATPFNSESVLTVTARESGYYQCSAENREGSADEDINFVVTEVPGGLGFLDAPNGQLTEGFVFNLTCAASRKNYTDEMLWYFKGEGQQDPFILESGAGWLVHQSNSKYSFYSTIRQEKLIMKHAGVYTCAVQKIGATEKENVEVTLDIKPIILPKLNAMSNMIPGVTDQITLEQGDPLTLNCTVDSNPPAEITWMKDGRPLELDESARRVFFLDTEPSRQVLFFQYTLSEHDPGFYTCLADNKKGVTEGQVTLAVTGGGKDAKMGTGYVILVAALGGFILILLPVLIWYYRKWKVAERKLLSKEEENQMRFGNKEDIDFNEEVGGQASNLPISNEFEFPEKNLVIRKALLILEYCPFGSLEEYLKKHQKHFIDELDVETGQLRSSVSEDLRSPRGRYALAKEREALAGARQGGSRFSTGSTGYVSNNGTSDVDRVPPLRSHGQRIVSTASETANLLTSDDEGYAVWARLYVDERDGSQVHISTTDLLSWAYQHLSELSEPYRSAHQVTDEGSTRRHTSRTSRLSSGGGNALPRIIETAPEPPTTDDGYIIPSPRTAPLAEEETVSVPLRDQIRAFPYRSYPPRYSQLGNQESMTEENEMREYANTTPSPERNSTAHYQTPRSNPVPLSSSPPPDYNAGVDYRFPVPQRAPSSSSSNSSGIHSHSEDEGRADEDASPPPSRSMSPGKRAPSYSRVAEHQV</sequence>
<evidence type="ECO:0000259" key="4">
    <source>
        <dbReference type="PROSITE" id="PS50835"/>
    </source>
</evidence>
<protein>
    <recommendedName>
        <fullName evidence="4">Ig-like domain-containing protein</fullName>
    </recommendedName>
</protein>
<dbReference type="GO" id="GO:0005886">
    <property type="term" value="C:plasma membrane"/>
    <property type="evidence" value="ECO:0007669"/>
    <property type="project" value="TreeGrafter"/>
</dbReference>
<feature type="domain" description="Ig-like" evidence="4">
    <location>
        <begin position="180"/>
        <end position="279"/>
    </location>
</feature>
<dbReference type="GO" id="GO:0098632">
    <property type="term" value="F:cell-cell adhesion mediator activity"/>
    <property type="evidence" value="ECO:0007669"/>
    <property type="project" value="TreeGrafter"/>
</dbReference>
<dbReference type="InterPro" id="IPR013783">
    <property type="entry name" value="Ig-like_fold"/>
</dbReference>
<organism evidence="5">
    <name type="scientific">Cyprideis torosa</name>
    <dbReference type="NCBI Taxonomy" id="163714"/>
    <lineage>
        <taxon>Eukaryota</taxon>
        <taxon>Metazoa</taxon>
        <taxon>Ecdysozoa</taxon>
        <taxon>Arthropoda</taxon>
        <taxon>Crustacea</taxon>
        <taxon>Oligostraca</taxon>
        <taxon>Ostracoda</taxon>
        <taxon>Podocopa</taxon>
        <taxon>Podocopida</taxon>
        <taxon>Cytherocopina</taxon>
        <taxon>Cytheroidea</taxon>
        <taxon>Cytherideidae</taxon>
        <taxon>Cyprideis</taxon>
    </lineage>
</organism>
<dbReference type="Gene3D" id="2.60.40.10">
    <property type="entry name" value="Immunoglobulins"/>
    <property type="match status" value="5"/>
</dbReference>
<dbReference type="PANTHER" id="PTHR10075:SF100">
    <property type="entry name" value="FASCICLIN-2"/>
    <property type="match status" value="1"/>
</dbReference>
<proteinExistence type="predicted"/>
<keyword evidence="3" id="KW-1133">Transmembrane helix</keyword>
<dbReference type="Pfam" id="PF13895">
    <property type="entry name" value="Ig_2"/>
    <property type="match status" value="1"/>
</dbReference>
<dbReference type="OrthoDB" id="643377at2759"/>
<keyword evidence="3" id="KW-0812">Transmembrane</keyword>
<dbReference type="SMART" id="SM00409">
    <property type="entry name" value="IG"/>
    <property type="match status" value="5"/>
</dbReference>
<dbReference type="InterPro" id="IPR003598">
    <property type="entry name" value="Ig_sub2"/>
</dbReference>
<gene>
    <name evidence="5" type="ORF">CTOB1V02_LOCUS5854</name>
</gene>
<evidence type="ECO:0000256" key="3">
    <source>
        <dbReference type="SAM" id="Phobius"/>
    </source>
</evidence>
<dbReference type="AlphaFoldDB" id="A0A7R8WAG3"/>
<evidence type="ECO:0000313" key="5">
    <source>
        <dbReference type="EMBL" id="CAD7227961.1"/>
    </source>
</evidence>
<dbReference type="Pfam" id="PF21339">
    <property type="entry name" value="VEGFR-1-like_Ig-like"/>
    <property type="match status" value="1"/>
</dbReference>
<dbReference type="Pfam" id="PF13927">
    <property type="entry name" value="Ig_3"/>
    <property type="match status" value="1"/>
</dbReference>
<dbReference type="InterPro" id="IPR036179">
    <property type="entry name" value="Ig-like_dom_sf"/>
</dbReference>
<feature type="domain" description="Ig-like" evidence="4">
    <location>
        <begin position="334"/>
        <end position="442"/>
    </location>
</feature>
<dbReference type="GO" id="GO:0030424">
    <property type="term" value="C:axon"/>
    <property type="evidence" value="ECO:0007669"/>
    <property type="project" value="TreeGrafter"/>
</dbReference>
<feature type="domain" description="Ig-like" evidence="4">
    <location>
        <begin position="445"/>
        <end position="546"/>
    </location>
</feature>
<evidence type="ECO:0000256" key="1">
    <source>
        <dbReference type="ARBA" id="ARBA00023319"/>
    </source>
</evidence>
<dbReference type="GO" id="GO:0007411">
    <property type="term" value="P:axon guidance"/>
    <property type="evidence" value="ECO:0007669"/>
    <property type="project" value="TreeGrafter"/>
</dbReference>
<dbReference type="GO" id="GO:0007156">
    <property type="term" value="P:homophilic cell adhesion via plasma membrane adhesion molecules"/>
    <property type="evidence" value="ECO:0007669"/>
    <property type="project" value="TreeGrafter"/>
</dbReference>
<evidence type="ECO:0000256" key="2">
    <source>
        <dbReference type="SAM" id="MobiDB-lite"/>
    </source>
</evidence>
<feature type="transmembrane region" description="Helical" evidence="3">
    <location>
        <begin position="669"/>
        <end position="691"/>
    </location>
</feature>
<reference evidence="5" key="1">
    <citation type="submission" date="2020-11" db="EMBL/GenBank/DDBJ databases">
        <authorList>
            <person name="Tran Van P."/>
        </authorList>
    </citation>
    <scope>NUCLEOTIDE SEQUENCE</scope>
</reference>
<keyword evidence="1" id="KW-0393">Immunoglobulin domain</keyword>
<dbReference type="PROSITE" id="PS50835">
    <property type="entry name" value="IG_LIKE"/>
    <property type="match status" value="4"/>
</dbReference>
<dbReference type="PANTHER" id="PTHR10075">
    <property type="entry name" value="BASIGIN RELATED"/>
    <property type="match status" value="1"/>
</dbReference>
<dbReference type="SMART" id="SM00408">
    <property type="entry name" value="IGc2"/>
    <property type="match status" value="4"/>
</dbReference>